<evidence type="ECO:0000313" key="3">
    <source>
        <dbReference type="Proteomes" id="UP001642484"/>
    </source>
</evidence>
<evidence type="ECO:0000313" key="2">
    <source>
        <dbReference type="EMBL" id="CAK9007924.1"/>
    </source>
</evidence>
<reference evidence="2 3" key="1">
    <citation type="submission" date="2024-02" db="EMBL/GenBank/DDBJ databases">
        <authorList>
            <person name="Chen Y."/>
            <person name="Shah S."/>
            <person name="Dougan E. K."/>
            <person name="Thang M."/>
            <person name="Chan C."/>
        </authorList>
    </citation>
    <scope>NUCLEOTIDE SEQUENCE [LARGE SCALE GENOMIC DNA]</scope>
</reference>
<dbReference type="EMBL" id="CAXAMN010004127">
    <property type="protein sequence ID" value="CAK9007924.1"/>
    <property type="molecule type" value="Genomic_DNA"/>
</dbReference>
<gene>
    <name evidence="2" type="ORF">CCMP2556_LOCUS9042</name>
</gene>
<accession>A0ABP0J0Q9</accession>
<feature type="region of interest" description="Disordered" evidence="1">
    <location>
        <begin position="218"/>
        <end position="241"/>
    </location>
</feature>
<keyword evidence="3" id="KW-1185">Reference proteome</keyword>
<dbReference type="Proteomes" id="UP001642484">
    <property type="component" value="Unassembled WGS sequence"/>
</dbReference>
<name>A0ABP0J0Q9_9DINO</name>
<protein>
    <submittedName>
        <fullName evidence="2">Uncharacterized protein</fullName>
    </submittedName>
</protein>
<proteinExistence type="predicted"/>
<sequence>MPSNQRLCCLCKTVVGSNPDPISHCQEHVLREVGLIEHREDKAVLRLCKVCSGVFGAIYRMKAFAIWWVAALTIQARRIWQPLQEMRAEPAIKKLFSIDTSVLGPAFHATRHGSAHWLLDRTTLYCHWLCQSCSPCDAVFHVLCLRGILNHAEAYQRLRLSFQDLTGEAFALKSFLKYYDEVLALADAAAQAALDFCTGYGARVLPFNRWKANQDCASKDSKGAHEGHPVASQNCKEDFPS</sequence>
<evidence type="ECO:0000256" key="1">
    <source>
        <dbReference type="SAM" id="MobiDB-lite"/>
    </source>
</evidence>
<organism evidence="2 3">
    <name type="scientific">Durusdinium trenchii</name>
    <dbReference type="NCBI Taxonomy" id="1381693"/>
    <lineage>
        <taxon>Eukaryota</taxon>
        <taxon>Sar</taxon>
        <taxon>Alveolata</taxon>
        <taxon>Dinophyceae</taxon>
        <taxon>Suessiales</taxon>
        <taxon>Symbiodiniaceae</taxon>
        <taxon>Durusdinium</taxon>
    </lineage>
</organism>
<comment type="caution">
    <text evidence="2">The sequence shown here is derived from an EMBL/GenBank/DDBJ whole genome shotgun (WGS) entry which is preliminary data.</text>
</comment>
<feature type="compositionally biased region" description="Basic and acidic residues" evidence="1">
    <location>
        <begin position="218"/>
        <end position="228"/>
    </location>
</feature>